<dbReference type="GO" id="GO:0008360">
    <property type="term" value="P:regulation of cell shape"/>
    <property type="evidence" value="ECO:0007669"/>
    <property type="project" value="UniProtKB-KW"/>
</dbReference>
<evidence type="ECO:0000256" key="5">
    <source>
        <dbReference type="ARBA" id="ARBA00022960"/>
    </source>
</evidence>
<keyword evidence="4" id="KW-0808">Transferase</keyword>
<evidence type="ECO:0000256" key="2">
    <source>
        <dbReference type="ARBA" id="ARBA00022618"/>
    </source>
</evidence>
<evidence type="ECO:0000256" key="9">
    <source>
        <dbReference type="ARBA" id="ARBA00023316"/>
    </source>
</evidence>
<evidence type="ECO:0000259" key="10">
    <source>
        <dbReference type="Pfam" id="PF03033"/>
    </source>
</evidence>
<dbReference type="GO" id="GO:0005975">
    <property type="term" value="P:carbohydrate metabolic process"/>
    <property type="evidence" value="ECO:0007669"/>
    <property type="project" value="InterPro"/>
</dbReference>
<dbReference type="InterPro" id="IPR004276">
    <property type="entry name" value="GlycoTrans_28_N"/>
</dbReference>
<keyword evidence="8" id="KW-0131">Cell cycle</keyword>
<keyword evidence="1" id="KW-1003">Cell membrane</keyword>
<sequence length="359" mass="38411">MIAGGGTGGHLYPALAIGAEITNRKPNTTVHYVGSKFGLEARVLPERGLSHTLLPISGLQRSFSPRSIGRNLMLVSRVPLALLKVRSLCRSMEPNVIVGTGGYASALPIKVGIGWKIPTVIQEQNSYPGLTTRLFAEPATAVYAGTSDTGTYLDTDIDVTGNPVRSEIHNGSKTVGSELFRLDSERKTVFLFGGSQGSVPLNRAIQPVLPALQDRGIQLLWQTGINNYEALKKLESDTVRIKPYIKEMAHAYALSDIAVVRAGALTLSELSVCGMPSILLPFPRATADHQTKNAETMVRAGAAIMIQQADLTTSNLQETIIGLLDDADKLTAMGAQALSLGKPKATKKIVDKIFKVARG</sequence>
<keyword evidence="5" id="KW-0133">Cell shape</keyword>
<dbReference type="HAMAP" id="MF_00033">
    <property type="entry name" value="MurG"/>
    <property type="match status" value="1"/>
</dbReference>
<feature type="domain" description="Glycosyl transferase family 28 C-terminal" evidence="11">
    <location>
        <begin position="188"/>
        <end position="347"/>
    </location>
</feature>
<dbReference type="NCBIfam" id="TIGR01133">
    <property type="entry name" value="murG"/>
    <property type="match status" value="1"/>
</dbReference>
<dbReference type="InterPro" id="IPR006009">
    <property type="entry name" value="GlcNAc_MurG"/>
</dbReference>
<dbReference type="GO" id="GO:0009252">
    <property type="term" value="P:peptidoglycan biosynthetic process"/>
    <property type="evidence" value="ECO:0007669"/>
    <property type="project" value="UniProtKB-KW"/>
</dbReference>
<keyword evidence="7" id="KW-0472">Membrane</keyword>
<keyword evidence="6" id="KW-0573">Peptidoglycan synthesis</keyword>
<dbReference type="Pfam" id="PF04101">
    <property type="entry name" value="Glyco_tran_28_C"/>
    <property type="match status" value="1"/>
</dbReference>
<evidence type="ECO:0000259" key="11">
    <source>
        <dbReference type="Pfam" id="PF04101"/>
    </source>
</evidence>
<evidence type="ECO:0000313" key="12">
    <source>
        <dbReference type="EMBL" id="SUZ55919.1"/>
    </source>
</evidence>
<accession>A0A381NNI7</accession>
<dbReference type="Pfam" id="PF03033">
    <property type="entry name" value="Glyco_transf_28"/>
    <property type="match status" value="1"/>
</dbReference>
<evidence type="ECO:0000256" key="7">
    <source>
        <dbReference type="ARBA" id="ARBA00023136"/>
    </source>
</evidence>
<keyword evidence="2" id="KW-0132">Cell division</keyword>
<dbReference type="EMBL" id="UINC01000468">
    <property type="protein sequence ID" value="SUZ55919.1"/>
    <property type="molecule type" value="Genomic_DNA"/>
</dbReference>
<name>A0A381NNI7_9ZZZZ</name>
<keyword evidence="3" id="KW-0328">Glycosyltransferase</keyword>
<keyword evidence="9" id="KW-0961">Cell wall biogenesis/degradation</keyword>
<evidence type="ECO:0000256" key="1">
    <source>
        <dbReference type="ARBA" id="ARBA00022475"/>
    </source>
</evidence>
<evidence type="ECO:0008006" key="13">
    <source>
        <dbReference type="Google" id="ProtNLM"/>
    </source>
</evidence>
<dbReference type="PANTHER" id="PTHR21015:SF22">
    <property type="entry name" value="GLYCOSYLTRANSFERASE"/>
    <property type="match status" value="1"/>
</dbReference>
<feature type="domain" description="Glycosyltransferase family 28 N-terminal" evidence="10">
    <location>
        <begin position="1"/>
        <end position="143"/>
    </location>
</feature>
<reference evidence="12" key="1">
    <citation type="submission" date="2018-05" db="EMBL/GenBank/DDBJ databases">
        <authorList>
            <person name="Lanie J.A."/>
            <person name="Ng W.-L."/>
            <person name="Kazmierczak K.M."/>
            <person name="Andrzejewski T.M."/>
            <person name="Davidsen T.M."/>
            <person name="Wayne K.J."/>
            <person name="Tettelin H."/>
            <person name="Glass J.I."/>
            <person name="Rusch D."/>
            <person name="Podicherti R."/>
            <person name="Tsui H.-C.T."/>
            <person name="Winkler M.E."/>
        </authorList>
    </citation>
    <scope>NUCLEOTIDE SEQUENCE</scope>
</reference>
<dbReference type="GO" id="GO:0051301">
    <property type="term" value="P:cell division"/>
    <property type="evidence" value="ECO:0007669"/>
    <property type="project" value="UniProtKB-KW"/>
</dbReference>
<dbReference type="InterPro" id="IPR007235">
    <property type="entry name" value="Glyco_trans_28_C"/>
</dbReference>
<dbReference type="AlphaFoldDB" id="A0A381NNI7"/>
<dbReference type="Gene3D" id="3.40.50.2000">
    <property type="entry name" value="Glycogen Phosphorylase B"/>
    <property type="match status" value="2"/>
</dbReference>
<dbReference type="GO" id="GO:0071555">
    <property type="term" value="P:cell wall organization"/>
    <property type="evidence" value="ECO:0007669"/>
    <property type="project" value="UniProtKB-KW"/>
</dbReference>
<evidence type="ECO:0000256" key="3">
    <source>
        <dbReference type="ARBA" id="ARBA00022676"/>
    </source>
</evidence>
<dbReference type="PANTHER" id="PTHR21015">
    <property type="entry name" value="UDP-N-ACETYLGLUCOSAMINE--N-ACETYLMURAMYL-(PENTAPEPTIDE) PYROPHOSPHORYL-UNDECAPRENOL N-ACETYLGLUCOSAMINE TRANSFERASE 1"/>
    <property type="match status" value="1"/>
</dbReference>
<gene>
    <name evidence="12" type="ORF">METZ01_LOCUS8773</name>
</gene>
<dbReference type="CDD" id="cd03785">
    <property type="entry name" value="GT28_MurG"/>
    <property type="match status" value="1"/>
</dbReference>
<evidence type="ECO:0000256" key="4">
    <source>
        <dbReference type="ARBA" id="ARBA00022679"/>
    </source>
</evidence>
<proteinExistence type="inferred from homology"/>
<evidence type="ECO:0000256" key="6">
    <source>
        <dbReference type="ARBA" id="ARBA00022984"/>
    </source>
</evidence>
<organism evidence="12">
    <name type="scientific">marine metagenome</name>
    <dbReference type="NCBI Taxonomy" id="408172"/>
    <lineage>
        <taxon>unclassified sequences</taxon>
        <taxon>metagenomes</taxon>
        <taxon>ecological metagenomes</taxon>
    </lineage>
</organism>
<dbReference type="GO" id="GO:0050511">
    <property type="term" value="F:undecaprenyldiphospho-muramoylpentapeptide beta-N-acetylglucosaminyltransferase activity"/>
    <property type="evidence" value="ECO:0007669"/>
    <property type="project" value="InterPro"/>
</dbReference>
<evidence type="ECO:0000256" key="8">
    <source>
        <dbReference type="ARBA" id="ARBA00023306"/>
    </source>
</evidence>
<protein>
    <recommendedName>
        <fullName evidence="13">Glycosyl transferase family 28 C-terminal domain-containing protein</fullName>
    </recommendedName>
</protein>
<dbReference type="SUPFAM" id="SSF53756">
    <property type="entry name" value="UDP-Glycosyltransferase/glycogen phosphorylase"/>
    <property type="match status" value="1"/>
</dbReference>